<organism evidence="2 3">
    <name type="scientific">Ligilactobacillus salivarius</name>
    <dbReference type="NCBI Taxonomy" id="1624"/>
    <lineage>
        <taxon>Bacteria</taxon>
        <taxon>Bacillati</taxon>
        <taxon>Bacillota</taxon>
        <taxon>Bacilli</taxon>
        <taxon>Lactobacillales</taxon>
        <taxon>Lactobacillaceae</taxon>
        <taxon>Ligilactobacillus</taxon>
    </lineage>
</organism>
<name>A0A6N9IRM5_9LACO</name>
<reference evidence="2 3" key="1">
    <citation type="journal article" date="2020" name="Food Funct.">
        <title>Screening of Lactobacillus salivarius strains from the feces of Chinese populations and the evaluation of their effects against intestinal inflammation in mice.</title>
        <authorList>
            <person name="Zhai Q."/>
            <person name="Shen X."/>
            <person name="Cen S."/>
            <person name="Zhang C."/>
            <person name="Tian F."/>
            <person name="Zhao J."/>
            <person name="Zhang H."/>
            <person name="Xue Y."/>
            <person name="Chen W."/>
        </authorList>
    </citation>
    <scope>NUCLEOTIDE SEQUENCE [LARGE SCALE GENOMIC DNA]</scope>
    <source>
        <strain evidence="2 3">FYNDL5_1.scaf</strain>
    </source>
</reference>
<keyword evidence="1" id="KW-0472">Membrane</keyword>
<dbReference type="RefSeq" id="WP_081511035.1">
    <property type="nucleotide sequence ID" value="NZ_JAQERD010000009.1"/>
</dbReference>
<sequence length="83" mass="9567">MINLGKIEKIIKKLELILAGVMLPTMIIFVFLELDRLMTGTETDYGYLAITMIMTLLLGTLEVQFSMKEEIKELKMELKNINK</sequence>
<evidence type="ECO:0000256" key="1">
    <source>
        <dbReference type="SAM" id="Phobius"/>
    </source>
</evidence>
<comment type="caution">
    <text evidence="2">The sequence shown here is derived from an EMBL/GenBank/DDBJ whole genome shotgun (WGS) entry which is preliminary data.</text>
</comment>
<feature type="transmembrane region" description="Helical" evidence="1">
    <location>
        <begin position="46"/>
        <end position="65"/>
    </location>
</feature>
<gene>
    <name evidence="2" type="ORF">FYL25_06015</name>
</gene>
<keyword evidence="1" id="KW-1133">Transmembrane helix</keyword>
<accession>A0A6N9IRM5</accession>
<dbReference type="Proteomes" id="UP000471678">
    <property type="component" value="Unassembled WGS sequence"/>
</dbReference>
<evidence type="ECO:0000313" key="3">
    <source>
        <dbReference type="Proteomes" id="UP000471678"/>
    </source>
</evidence>
<keyword evidence="1" id="KW-0812">Transmembrane</keyword>
<feature type="transmembrane region" description="Helical" evidence="1">
    <location>
        <begin position="16"/>
        <end position="34"/>
    </location>
</feature>
<dbReference type="AlphaFoldDB" id="A0A6N9IRM5"/>
<proteinExistence type="predicted"/>
<evidence type="ECO:0000313" key="2">
    <source>
        <dbReference type="EMBL" id="MYY64982.1"/>
    </source>
</evidence>
<protein>
    <submittedName>
        <fullName evidence="2">Uncharacterized protein</fullName>
    </submittedName>
</protein>
<dbReference type="EMBL" id="VSUB01000006">
    <property type="protein sequence ID" value="MYY64982.1"/>
    <property type="molecule type" value="Genomic_DNA"/>
</dbReference>